<protein>
    <submittedName>
        <fullName evidence="8">Flagellar basal-body rod protein FlgF</fullName>
    </submittedName>
</protein>
<dbReference type="RefSeq" id="WP_015706814.1">
    <property type="nucleotide sequence ID" value="NC_015578.1"/>
</dbReference>
<dbReference type="InterPro" id="IPR020013">
    <property type="entry name" value="Flagellar_FlgE/F/G"/>
</dbReference>
<keyword evidence="3 4" id="KW-0975">Bacterial flagellum</keyword>
<dbReference type="InterPro" id="IPR001444">
    <property type="entry name" value="Flag_bb_rod_N"/>
</dbReference>
<evidence type="ECO:0000256" key="4">
    <source>
        <dbReference type="RuleBase" id="RU362116"/>
    </source>
</evidence>
<dbReference type="HOGENOM" id="CLU_013687_0_0_12"/>
<evidence type="ECO:0000313" key="9">
    <source>
        <dbReference type="Proteomes" id="UP000009223"/>
    </source>
</evidence>
<feature type="domain" description="Flagellar basal body rod protein N-terminal" evidence="5">
    <location>
        <begin position="6"/>
        <end position="35"/>
    </location>
</feature>
<dbReference type="InterPro" id="IPR010930">
    <property type="entry name" value="Flg_bb/hook_C_dom"/>
</dbReference>
<comment type="similarity">
    <text evidence="2 4">Belongs to the flagella basal body rod proteins family.</text>
</comment>
<dbReference type="NCBIfam" id="TIGR03506">
    <property type="entry name" value="FlgEFG_subfam"/>
    <property type="match status" value="1"/>
</dbReference>
<dbReference type="Pfam" id="PF00460">
    <property type="entry name" value="Flg_bb_rod"/>
    <property type="match status" value="1"/>
</dbReference>
<feature type="domain" description="Flagellar hook protein FlgE/F/G-like D1" evidence="7">
    <location>
        <begin position="102"/>
        <end position="163"/>
    </location>
</feature>
<sequence length="283" mass="31624">MIRGWYTGASGMRAQQWKLDAVANNLANVEVDGYKKDTAVHKAFPELLMRRMDDDGVYRHPFGSGDAAPIIGKLGMGVELNEIFTDFQQGAMKETQSDFDIALDGKGFFTVLTPWGERYTRNGSFVLGKEGYLETKEGYPVLGDNGPLKVKANNFQVDKEGGVWINAQYADDPELMVSRDGNTWDQTVLLDTLKVVEFDLDRYLQKQGSSLYRATDISGEAQTMELNTRPRVVQGFVEASNVDPVMEMVQMIEVNRAYEANQKMVQSEDSMLGVLLNQTAKFG</sequence>
<dbReference type="EMBL" id="CP001843">
    <property type="protein sequence ID" value="AEF86335.1"/>
    <property type="molecule type" value="Genomic_DNA"/>
</dbReference>
<keyword evidence="8" id="KW-0282">Flagellum</keyword>
<dbReference type="PANTHER" id="PTHR30435:SF19">
    <property type="entry name" value="FLAGELLAR BASAL-BODY ROD PROTEIN FLGG"/>
    <property type="match status" value="1"/>
</dbReference>
<organism evidence="8 9">
    <name type="scientific">Treponema primitia (strain ATCC BAA-887 / DSM 12427 / ZAS-2)</name>
    <dbReference type="NCBI Taxonomy" id="545694"/>
    <lineage>
        <taxon>Bacteria</taxon>
        <taxon>Pseudomonadati</taxon>
        <taxon>Spirochaetota</taxon>
        <taxon>Spirochaetia</taxon>
        <taxon>Spirochaetales</taxon>
        <taxon>Treponemataceae</taxon>
        <taxon>Treponema</taxon>
    </lineage>
</organism>
<keyword evidence="9" id="KW-1185">Reference proteome</keyword>
<evidence type="ECO:0000313" key="8">
    <source>
        <dbReference type="EMBL" id="AEF86335.1"/>
    </source>
</evidence>
<dbReference type="NCBIfam" id="TIGR02490">
    <property type="entry name" value="flgF"/>
    <property type="match status" value="1"/>
</dbReference>
<gene>
    <name evidence="8" type="primary">flgF</name>
    <name evidence="8" type="ordered locus">TREPR_3479</name>
</gene>
<dbReference type="SUPFAM" id="SSF117143">
    <property type="entry name" value="Flagellar hook protein flgE"/>
    <property type="match status" value="1"/>
</dbReference>
<evidence type="ECO:0000259" key="7">
    <source>
        <dbReference type="Pfam" id="PF22692"/>
    </source>
</evidence>
<dbReference type="Pfam" id="PF06429">
    <property type="entry name" value="Flg_bbr_C"/>
    <property type="match status" value="1"/>
</dbReference>
<evidence type="ECO:0000259" key="6">
    <source>
        <dbReference type="Pfam" id="PF06429"/>
    </source>
</evidence>
<dbReference type="GO" id="GO:0071978">
    <property type="term" value="P:bacterial-type flagellum-dependent swarming motility"/>
    <property type="evidence" value="ECO:0007669"/>
    <property type="project" value="TreeGrafter"/>
</dbReference>
<keyword evidence="8" id="KW-0966">Cell projection</keyword>
<evidence type="ECO:0000259" key="5">
    <source>
        <dbReference type="Pfam" id="PF00460"/>
    </source>
</evidence>
<dbReference type="AlphaFoldDB" id="F5YIZ3"/>
<dbReference type="Pfam" id="PF22692">
    <property type="entry name" value="LlgE_F_G_D1"/>
    <property type="match status" value="1"/>
</dbReference>
<name>F5YIZ3_TREPZ</name>
<comment type="subcellular location">
    <subcellularLocation>
        <location evidence="1 4">Bacterial flagellum basal body</location>
    </subcellularLocation>
</comment>
<dbReference type="InterPro" id="IPR012836">
    <property type="entry name" value="FlgF"/>
</dbReference>
<dbReference type="InterPro" id="IPR053967">
    <property type="entry name" value="LlgE_F_G-like_D1"/>
</dbReference>
<dbReference type="Proteomes" id="UP000009223">
    <property type="component" value="Chromosome"/>
</dbReference>
<dbReference type="STRING" id="545694.TREPR_3479"/>
<dbReference type="PANTHER" id="PTHR30435">
    <property type="entry name" value="FLAGELLAR PROTEIN"/>
    <property type="match status" value="1"/>
</dbReference>
<dbReference type="InterPro" id="IPR037925">
    <property type="entry name" value="FlgE/F/G-like"/>
</dbReference>
<dbReference type="eggNOG" id="COG4786">
    <property type="taxonomic scope" value="Bacteria"/>
</dbReference>
<dbReference type="OrthoDB" id="9804559at2"/>
<keyword evidence="8" id="KW-0969">Cilium</keyword>
<dbReference type="GO" id="GO:0030694">
    <property type="term" value="C:bacterial-type flagellum basal body, rod"/>
    <property type="evidence" value="ECO:0007669"/>
    <property type="project" value="InterPro"/>
</dbReference>
<accession>F5YIZ3</accession>
<reference evidence="9" key="1">
    <citation type="submission" date="2009-12" db="EMBL/GenBank/DDBJ databases">
        <title>Complete sequence of Treponema primitia strain ZAS-2.</title>
        <authorList>
            <person name="Tetu S.G."/>
            <person name="Matson E."/>
            <person name="Ren Q."/>
            <person name="Seshadri R."/>
            <person name="Elbourne L."/>
            <person name="Hassan K.A."/>
            <person name="Durkin A."/>
            <person name="Radune D."/>
            <person name="Mohamoud Y."/>
            <person name="Shay R."/>
            <person name="Jin S."/>
            <person name="Zhang X."/>
            <person name="Lucey K."/>
            <person name="Ballor N.R."/>
            <person name="Ottesen E."/>
            <person name="Rosenthal R."/>
            <person name="Allen A."/>
            <person name="Leadbetter J.R."/>
            <person name="Paulsen I.T."/>
        </authorList>
    </citation>
    <scope>NUCLEOTIDE SEQUENCE [LARGE SCALE GENOMIC DNA]</scope>
    <source>
        <strain evidence="9">ATCC BAA-887 / DSM 12427 / ZAS-2</strain>
    </source>
</reference>
<evidence type="ECO:0000256" key="2">
    <source>
        <dbReference type="ARBA" id="ARBA00009677"/>
    </source>
</evidence>
<evidence type="ECO:0000256" key="3">
    <source>
        <dbReference type="ARBA" id="ARBA00023143"/>
    </source>
</evidence>
<reference evidence="8 9" key="2">
    <citation type="journal article" date="2011" name="ISME J.">
        <title>RNA-seq reveals cooperative metabolic interactions between two termite-gut spirochete species in co-culture.</title>
        <authorList>
            <person name="Rosenthal A.Z."/>
            <person name="Matson E.G."/>
            <person name="Eldar A."/>
            <person name="Leadbetter J.R."/>
        </authorList>
    </citation>
    <scope>NUCLEOTIDE SEQUENCE [LARGE SCALE GENOMIC DNA]</scope>
    <source>
        <strain evidence="9">ATCC BAA-887 / DSM 12427 / ZAS-2</strain>
    </source>
</reference>
<dbReference type="KEGG" id="tpi:TREPR_3479"/>
<proteinExistence type="inferred from homology"/>
<evidence type="ECO:0000256" key="1">
    <source>
        <dbReference type="ARBA" id="ARBA00004117"/>
    </source>
</evidence>
<feature type="domain" description="Flagellar basal-body/hook protein C-terminal" evidence="6">
    <location>
        <begin position="233"/>
        <end position="277"/>
    </location>
</feature>